<protein>
    <submittedName>
        <fullName evidence="1">Uncharacterized protein</fullName>
    </submittedName>
</protein>
<evidence type="ECO:0000313" key="1">
    <source>
        <dbReference type="EMBL" id="KAG0477978.1"/>
    </source>
</evidence>
<reference evidence="1 2" key="1">
    <citation type="journal article" date="2020" name="Nat. Food">
        <title>A phased Vanilla planifolia genome enables genetic improvement of flavour and production.</title>
        <authorList>
            <person name="Hasing T."/>
            <person name="Tang H."/>
            <person name="Brym M."/>
            <person name="Khazi F."/>
            <person name="Huang T."/>
            <person name="Chambers A.H."/>
        </authorList>
    </citation>
    <scope>NUCLEOTIDE SEQUENCE [LARGE SCALE GENOMIC DNA]</scope>
    <source>
        <tissue evidence="1">Leaf</tissue>
    </source>
</reference>
<dbReference type="EMBL" id="JADCNM010000006">
    <property type="protein sequence ID" value="KAG0477978.1"/>
    <property type="molecule type" value="Genomic_DNA"/>
</dbReference>
<name>A0A835R0Y4_VANPL</name>
<accession>A0A835R0Y4</accession>
<comment type="caution">
    <text evidence="1">The sequence shown here is derived from an EMBL/GenBank/DDBJ whole genome shotgun (WGS) entry which is preliminary data.</text>
</comment>
<organism evidence="1 2">
    <name type="scientific">Vanilla planifolia</name>
    <name type="common">Vanilla</name>
    <dbReference type="NCBI Taxonomy" id="51239"/>
    <lineage>
        <taxon>Eukaryota</taxon>
        <taxon>Viridiplantae</taxon>
        <taxon>Streptophyta</taxon>
        <taxon>Embryophyta</taxon>
        <taxon>Tracheophyta</taxon>
        <taxon>Spermatophyta</taxon>
        <taxon>Magnoliopsida</taxon>
        <taxon>Liliopsida</taxon>
        <taxon>Asparagales</taxon>
        <taxon>Orchidaceae</taxon>
        <taxon>Vanilloideae</taxon>
        <taxon>Vanilleae</taxon>
        <taxon>Vanilla</taxon>
    </lineage>
</organism>
<gene>
    <name evidence="1" type="ORF">HPP92_012697</name>
</gene>
<evidence type="ECO:0000313" key="2">
    <source>
        <dbReference type="Proteomes" id="UP000639772"/>
    </source>
</evidence>
<proteinExistence type="predicted"/>
<sequence>MEALNAATVTSDRTDHSHWRRPMNFFPYLTAMMESTKVEKRRVNGSTRMFTKGHDPPKSKSTIYIYNGPPYPKRYAIA</sequence>
<dbReference type="Proteomes" id="UP000639772">
    <property type="component" value="Chromosome 6"/>
</dbReference>
<dbReference type="AlphaFoldDB" id="A0A835R0Y4"/>